<feature type="non-terminal residue" evidence="1">
    <location>
        <position position="1"/>
    </location>
</feature>
<comment type="caution">
    <text evidence="1">The sequence shown here is derived from an EMBL/GenBank/DDBJ whole genome shotgun (WGS) entry which is preliminary data.</text>
</comment>
<accession>A0A427AB09</accession>
<evidence type="ECO:0000313" key="2">
    <source>
        <dbReference type="Proteomes" id="UP000287651"/>
    </source>
</evidence>
<sequence length="78" mass="9067">WFIRPSELKYIGKEPWTNSCKKTLTYWKKSGPRPTSRNWLTKELSQGFTTLEANWHRTGKVPIELSWSSKKGLAPSQS</sequence>
<name>A0A427AB09_ENSVE</name>
<evidence type="ECO:0000313" key="1">
    <source>
        <dbReference type="EMBL" id="RRT73418.1"/>
    </source>
</evidence>
<gene>
    <name evidence="1" type="ORF">B296_00001227</name>
</gene>
<dbReference type="Proteomes" id="UP000287651">
    <property type="component" value="Unassembled WGS sequence"/>
</dbReference>
<dbReference type="EMBL" id="AMZH03003100">
    <property type="protein sequence ID" value="RRT73418.1"/>
    <property type="molecule type" value="Genomic_DNA"/>
</dbReference>
<organism evidence="1 2">
    <name type="scientific">Ensete ventricosum</name>
    <name type="common">Abyssinian banana</name>
    <name type="synonym">Musa ensete</name>
    <dbReference type="NCBI Taxonomy" id="4639"/>
    <lineage>
        <taxon>Eukaryota</taxon>
        <taxon>Viridiplantae</taxon>
        <taxon>Streptophyta</taxon>
        <taxon>Embryophyta</taxon>
        <taxon>Tracheophyta</taxon>
        <taxon>Spermatophyta</taxon>
        <taxon>Magnoliopsida</taxon>
        <taxon>Liliopsida</taxon>
        <taxon>Zingiberales</taxon>
        <taxon>Musaceae</taxon>
        <taxon>Ensete</taxon>
    </lineage>
</organism>
<reference evidence="1 2" key="1">
    <citation type="journal article" date="2014" name="Agronomy (Basel)">
        <title>A Draft Genome Sequence for Ensete ventricosum, the Drought-Tolerant Tree Against Hunger.</title>
        <authorList>
            <person name="Harrison J."/>
            <person name="Moore K.A."/>
            <person name="Paszkiewicz K."/>
            <person name="Jones T."/>
            <person name="Grant M."/>
            <person name="Ambacheew D."/>
            <person name="Muzemil S."/>
            <person name="Studholme D.J."/>
        </authorList>
    </citation>
    <scope>NUCLEOTIDE SEQUENCE [LARGE SCALE GENOMIC DNA]</scope>
</reference>
<dbReference type="AlphaFoldDB" id="A0A427AB09"/>
<proteinExistence type="predicted"/>
<protein>
    <submittedName>
        <fullName evidence="1">Uncharacterized protein</fullName>
    </submittedName>
</protein>